<gene>
    <name evidence="2" type="ordered locus">Mthe_1683</name>
</gene>
<dbReference type="HOGENOM" id="CLU_072493_2_0_2"/>
<dbReference type="EMBL" id="CP000477">
    <property type="protein sequence ID" value="ABK15449.1"/>
    <property type="molecule type" value="Genomic_DNA"/>
</dbReference>
<dbReference type="Gene3D" id="1.10.10.10">
    <property type="entry name" value="Winged helix-like DNA-binding domain superfamily/Winged helix DNA-binding domain"/>
    <property type="match status" value="1"/>
</dbReference>
<evidence type="ECO:0000313" key="3">
    <source>
        <dbReference type="Proteomes" id="UP000000674"/>
    </source>
</evidence>
<dbReference type="AlphaFoldDB" id="A0B9S5"/>
<dbReference type="PANTHER" id="PTHR34293">
    <property type="entry name" value="HTH-TYPE TRANSCRIPTIONAL REGULATOR TRMBL2"/>
    <property type="match status" value="1"/>
</dbReference>
<reference evidence="2 3" key="1">
    <citation type="submission" date="2006-10" db="EMBL/GenBank/DDBJ databases">
        <title>Complete sequence of Methanosaeta thermophila PT.</title>
        <authorList>
            <consortium name="US DOE Joint Genome Institute"/>
            <person name="Copeland A."/>
            <person name="Lucas S."/>
            <person name="Lapidus A."/>
            <person name="Barry K."/>
            <person name="Detter J.C."/>
            <person name="Glavina del Rio T."/>
            <person name="Hammon N."/>
            <person name="Israni S."/>
            <person name="Pitluck S."/>
            <person name="Chain P."/>
            <person name="Malfatti S."/>
            <person name="Shin M."/>
            <person name="Vergez L."/>
            <person name="Schmutz J."/>
            <person name="Larimer F."/>
            <person name="Land M."/>
            <person name="Hauser L."/>
            <person name="Kyrpides N."/>
            <person name="Kim E."/>
            <person name="Smith K.S."/>
            <person name="Ingram-Smith C."/>
            <person name="Richardson P."/>
        </authorList>
    </citation>
    <scope>NUCLEOTIDE SEQUENCE [LARGE SCALE GENOMIC DNA]</scope>
    <source>
        <strain evidence="3">DSM 6194 / JCM 14653 / NBRC 101360 / PT</strain>
    </source>
</reference>
<dbReference type="STRING" id="349307.Mthe_1683"/>
<name>A0B9S5_METTP</name>
<feature type="domain" description="Transcription regulator TrmB N-terminal" evidence="1">
    <location>
        <begin position="16"/>
        <end position="82"/>
    </location>
</feature>
<dbReference type="InterPro" id="IPR002831">
    <property type="entry name" value="Tscrpt_reg_TrmB_N"/>
</dbReference>
<evidence type="ECO:0000313" key="2">
    <source>
        <dbReference type="EMBL" id="ABK15449.1"/>
    </source>
</evidence>
<accession>A0B9S5</accession>
<dbReference type="CDD" id="cd09124">
    <property type="entry name" value="PLDc_like_TrmB_middle"/>
    <property type="match status" value="1"/>
</dbReference>
<dbReference type="Pfam" id="PF01978">
    <property type="entry name" value="TrmB"/>
    <property type="match status" value="1"/>
</dbReference>
<evidence type="ECO:0000259" key="1">
    <source>
        <dbReference type="Pfam" id="PF01978"/>
    </source>
</evidence>
<sequence length="273" mass="30487">MRDIHRMSEKNAIKALRDLGLTEYEARVYTALTRLKAGIASEIHQISGIPRPAVYGALKRLVMRGIVEVQPSKPMRYRVTDPAAALERLKSSFMTDAEVALHALEEVYSAEGDRREEEMGIWVHQGAGRVYEKVMEVLSGAERDILIINPSLLENLRGLYNIFSHVNNAIRSALDRGVSIRSVSPEDTPSWDIPGIERRIYPWSEKGICALIPDKGYVLLVVSGEQAVMAITTGDALSRVYRDLGEALWRASVNTATDAPRMDQNTDGFKSKY</sequence>
<dbReference type="KEGG" id="mtp:Mthe_1683"/>
<dbReference type="InterPro" id="IPR036388">
    <property type="entry name" value="WH-like_DNA-bd_sf"/>
</dbReference>
<dbReference type="InterPro" id="IPR036390">
    <property type="entry name" value="WH_DNA-bd_sf"/>
</dbReference>
<dbReference type="SUPFAM" id="SSF46785">
    <property type="entry name" value="Winged helix' DNA-binding domain"/>
    <property type="match status" value="1"/>
</dbReference>
<keyword evidence="3" id="KW-1185">Reference proteome</keyword>
<dbReference type="InterPro" id="IPR051797">
    <property type="entry name" value="TrmB-like"/>
</dbReference>
<dbReference type="GeneID" id="4463355"/>
<dbReference type="RefSeq" id="WP_011696827.1">
    <property type="nucleotide sequence ID" value="NC_008553.1"/>
</dbReference>
<dbReference type="Proteomes" id="UP000000674">
    <property type="component" value="Chromosome"/>
</dbReference>
<dbReference type="PANTHER" id="PTHR34293:SF1">
    <property type="entry name" value="HTH-TYPE TRANSCRIPTIONAL REGULATOR TRMBL2"/>
    <property type="match status" value="1"/>
</dbReference>
<dbReference type="OrthoDB" id="30795at2157"/>
<proteinExistence type="predicted"/>
<protein>
    <submittedName>
        <fullName evidence="2">Transcriptional regulator, TrmB</fullName>
    </submittedName>
</protein>
<organism evidence="2 3">
    <name type="scientific">Methanothrix thermoacetophila (strain DSM 6194 / JCM 14653 / NBRC 101360 / PT)</name>
    <name type="common">Methanosaeta thermophila</name>
    <dbReference type="NCBI Taxonomy" id="349307"/>
    <lineage>
        <taxon>Archaea</taxon>
        <taxon>Methanobacteriati</taxon>
        <taxon>Methanobacteriota</taxon>
        <taxon>Stenosarchaea group</taxon>
        <taxon>Methanomicrobia</taxon>
        <taxon>Methanotrichales</taxon>
        <taxon>Methanotrichaceae</taxon>
        <taxon>Methanothrix</taxon>
    </lineage>
</organism>